<feature type="non-terminal residue" evidence="4">
    <location>
        <position position="1"/>
    </location>
</feature>
<dbReference type="Gene3D" id="2.40.70.10">
    <property type="entry name" value="Acid Proteases"/>
    <property type="match status" value="1"/>
</dbReference>
<feature type="compositionally biased region" description="Basic residues" evidence="1">
    <location>
        <begin position="179"/>
        <end position="189"/>
    </location>
</feature>
<comment type="caution">
    <text evidence="4">The sequence shown here is derived from an EMBL/GenBank/DDBJ whole genome shotgun (WGS) entry which is preliminary data.</text>
</comment>
<dbReference type="PROSITE" id="PS51767">
    <property type="entry name" value="PEPTIDASE_A1"/>
    <property type="match status" value="1"/>
</dbReference>
<dbReference type="Proteomes" id="UP001189429">
    <property type="component" value="Unassembled WGS sequence"/>
</dbReference>
<evidence type="ECO:0000313" key="5">
    <source>
        <dbReference type="Proteomes" id="UP001189429"/>
    </source>
</evidence>
<dbReference type="EMBL" id="CAUYUJ010018620">
    <property type="protein sequence ID" value="CAK0885063.1"/>
    <property type="molecule type" value="Genomic_DNA"/>
</dbReference>
<organism evidence="4 5">
    <name type="scientific">Prorocentrum cordatum</name>
    <dbReference type="NCBI Taxonomy" id="2364126"/>
    <lineage>
        <taxon>Eukaryota</taxon>
        <taxon>Sar</taxon>
        <taxon>Alveolata</taxon>
        <taxon>Dinophyceae</taxon>
        <taxon>Prorocentrales</taxon>
        <taxon>Prorocentraceae</taxon>
        <taxon>Prorocentrum</taxon>
    </lineage>
</organism>
<protein>
    <recommendedName>
        <fullName evidence="6">Cyclic nucleotide-binding domain-containing protein</fullName>
    </recommendedName>
</protein>
<feature type="domain" description="Peptidase A1" evidence="3">
    <location>
        <begin position="1"/>
        <end position="44"/>
    </location>
</feature>
<feature type="domain" description="Cyclic nucleotide-binding" evidence="2">
    <location>
        <begin position="776"/>
        <end position="851"/>
    </location>
</feature>
<name>A0ABN9WF98_9DINO</name>
<evidence type="ECO:0008006" key="6">
    <source>
        <dbReference type="Google" id="ProtNLM"/>
    </source>
</evidence>
<dbReference type="InterPro" id="IPR000595">
    <property type="entry name" value="cNMP-bd_dom"/>
</dbReference>
<reference evidence="4" key="1">
    <citation type="submission" date="2023-10" db="EMBL/GenBank/DDBJ databases">
        <authorList>
            <person name="Chen Y."/>
            <person name="Shah S."/>
            <person name="Dougan E. K."/>
            <person name="Thang M."/>
            <person name="Chan C."/>
        </authorList>
    </citation>
    <scope>NUCLEOTIDE SEQUENCE [LARGE SCALE GENOMIC DNA]</scope>
</reference>
<feature type="non-terminal residue" evidence="4">
    <location>
        <position position="851"/>
    </location>
</feature>
<evidence type="ECO:0000259" key="2">
    <source>
        <dbReference type="PROSITE" id="PS50042"/>
    </source>
</evidence>
<evidence type="ECO:0000259" key="3">
    <source>
        <dbReference type="PROSITE" id="PS51767"/>
    </source>
</evidence>
<sequence>SCWPAIMPVDFSGPMGPKLFIWGEPVLRKYYTVYNWREKSVGFGLARHVPEGPGSTAGGRRAPDVRRGPLLEALLEAKGGQCAGRAEVAEVAGAAGTVKFRGFEIPDDQLVELAEVDESAAAECQKFKEQLEECQKGGEGTLADAAKRRAEAERISNEFFAHAQSREERLKLVANQARARARNASKKRKVEGAAGDAGAAQVRKPKAGAASGGASAAVVAGTKGDAMEDTAASLQGQPGRGGPRRVAHDLAVETEDGDGAVAEEMLKETDFWAHSEADGDWERQVPRRRGDRTFDDARPDAKYLEDGQARPVRGCGQSTTGLRGTDGRTAEEEALAAEACQTLADVEEADAKIKCAPGSCSALGVADASRRPPNPLEADVEETRLCGVMASRAAKWAPRLSDAEAGRSSRLEWCTRCALAALQTPARSGRVVAAKGDGSLRQLAEEVCEEARTSRRHIMALVEHLKMLGHEANGATNATANRTSAAAELDHKGGAAKMKDQMGTVWTTDTNSWNSAARLLEEARSKGMRLPEYVLLQEHRGKTKKAAMRVCTWARWRAWTAAADQAWALSLESSGGTAVLTTRGRGSKHARMLRLRSHMLVAMEVDLDLQVKVIIASAHLEHSAGLEGDMQLPETIGGQARGQGRPWVTGDDWNMDPCLFQDCAHKNLRVVITSGEAGRCQGCGLDPVPRHDAHCLARCVAVFRTLRPRRAAEVTGLKLLSESLKGKIRYSMFELYISRHALFRVWVSVDPALAHMLCRKCQGRHQDEKRCLEFQYTRTQDDLFQAGVGAESVYLLISGKMEYVQEPDFSPVLDSATQQVPEGSWLAEPALWAEWKHVGTALATAYSRVMK</sequence>
<dbReference type="InterPro" id="IPR021109">
    <property type="entry name" value="Peptidase_aspartic_dom_sf"/>
</dbReference>
<feature type="region of interest" description="Disordered" evidence="1">
    <location>
        <begin position="178"/>
        <end position="213"/>
    </location>
</feature>
<dbReference type="PROSITE" id="PS50042">
    <property type="entry name" value="CNMP_BINDING_3"/>
    <property type="match status" value="1"/>
</dbReference>
<keyword evidence="5" id="KW-1185">Reference proteome</keyword>
<evidence type="ECO:0000256" key="1">
    <source>
        <dbReference type="SAM" id="MobiDB-lite"/>
    </source>
</evidence>
<evidence type="ECO:0000313" key="4">
    <source>
        <dbReference type="EMBL" id="CAK0885063.1"/>
    </source>
</evidence>
<proteinExistence type="predicted"/>
<dbReference type="InterPro" id="IPR033121">
    <property type="entry name" value="PEPTIDASE_A1"/>
</dbReference>
<gene>
    <name evidence="4" type="ORF">PCOR1329_LOCUS66788</name>
</gene>
<accession>A0ABN9WF98</accession>